<organism evidence="2 3">
    <name type="scientific">Prescottella soli</name>
    <dbReference type="NCBI Taxonomy" id="1543852"/>
    <lineage>
        <taxon>Bacteria</taxon>
        <taxon>Bacillati</taxon>
        <taxon>Actinomycetota</taxon>
        <taxon>Actinomycetes</taxon>
        <taxon>Mycobacteriales</taxon>
        <taxon>Nocardiaceae</taxon>
        <taxon>Prescottella</taxon>
    </lineage>
</organism>
<evidence type="ECO:0000313" key="2">
    <source>
        <dbReference type="EMBL" id="MFM1731426.1"/>
    </source>
</evidence>
<proteinExistence type="predicted"/>
<name>A0ABW9G2X0_9NOCA</name>
<feature type="domain" description="Bacterial Ig-like" evidence="1">
    <location>
        <begin position="47"/>
        <end position="123"/>
    </location>
</feature>
<comment type="caution">
    <text evidence="2">The sequence shown here is derived from an EMBL/GenBank/DDBJ whole genome shotgun (WGS) entry which is preliminary data.</text>
</comment>
<dbReference type="Proteomes" id="UP001629744">
    <property type="component" value="Unassembled WGS sequence"/>
</dbReference>
<dbReference type="Gene3D" id="2.60.40.10">
    <property type="entry name" value="Immunoglobulins"/>
    <property type="match status" value="4"/>
</dbReference>
<sequence length="449" mass="43572">MPYTFNAAGSFSVTAEFTGAAGFTNSTAAAHEVTVIDPDVQTSLTVSVPGSATTGSSVDLTATVSPSTAQGTVQFTDNGAPIGAPVAVVNGVATLPHTFGAAGEHSIGASFTGGSGFTDSSAGTPGSISVSDPVQQTTLSVTAPATAETGQQVNLSATVTPSNAQGAVQFSVNGSPVGAPIAVSAGSATLPYAFNAAGSFSVTGEFTGAAGFTNSTASGQNVTVTDPVVPDVETSTLIGVPSTATTGVETTLSVTVQAQSGTAVPTGSVQFRDNGSPIGSSIALVNGSGSLAHTFPTVGTHSITAVFTADAGFVGSTSTQRPIVVSAPNPVDVPSSVVMTSATSATAGAPFKLTAKVIGAPTLPGTVQFFDGGIAIGQPIAVVNGIAELEHTFDQSGPHQIRAVYSGGSGVQGSTSQVQVLDVAASGGDTGSTGSLGSLGSLSGFRFGS</sequence>
<dbReference type="Pfam" id="PF16640">
    <property type="entry name" value="Big_3_5"/>
    <property type="match status" value="4"/>
</dbReference>
<reference evidence="2 3" key="1">
    <citation type="submission" date="2023-11" db="EMBL/GenBank/DDBJ databases">
        <authorList>
            <person name="Val-Calvo J."/>
            <person name="Scortti M."/>
            <person name="Vazquez-Boland J."/>
        </authorList>
    </citation>
    <scope>NUCLEOTIDE SEQUENCE [LARGE SCALE GENOMIC DNA]</scope>
    <source>
        <strain evidence="2 3">DSM 46662</strain>
    </source>
</reference>
<feature type="domain" description="Bacterial Ig-like" evidence="1">
    <location>
        <begin position="142"/>
        <end position="225"/>
    </location>
</feature>
<dbReference type="InterPro" id="IPR013783">
    <property type="entry name" value="Ig-like_fold"/>
</dbReference>
<feature type="domain" description="Bacterial Ig-like" evidence="1">
    <location>
        <begin position="240"/>
        <end position="325"/>
    </location>
</feature>
<evidence type="ECO:0000313" key="3">
    <source>
        <dbReference type="Proteomes" id="UP001629744"/>
    </source>
</evidence>
<accession>A0ABW9G2X0</accession>
<gene>
    <name evidence="2" type="ORF">ABEU19_004990</name>
</gene>
<evidence type="ECO:0000259" key="1">
    <source>
        <dbReference type="Pfam" id="PF16640"/>
    </source>
</evidence>
<keyword evidence="3" id="KW-1185">Reference proteome</keyword>
<dbReference type="InterPro" id="IPR032109">
    <property type="entry name" value="Big_3_5"/>
</dbReference>
<feature type="domain" description="Bacterial Ig-like" evidence="1">
    <location>
        <begin position="340"/>
        <end position="423"/>
    </location>
</feature>
<dbReference type="EMBL" id="JBDLNU010000008">
    <property type="protein sequence ID" value="MFM1731426.1"/>
    <property type="molecule type" value="Genomic_DNA"/>
</dbReference>
<protein>
    <submittedName>
        <fullName evidence="2">Ig-like domain-containing protein</fullName>
    </submittedName>
</protein>